<evidence type="ECO:0000313" key="3">
    <source>
        <dbReference type="Proteomes" id="UP000280696"/>
    </source>
</evidence>
<dbReference type="SUPFAM" id="SSF141259">
    <property type="entry name" value="CarD-like"/>
    <property type="match status" value="1"/>
</dbReference>
<accession>A0A3A9AXZ3</accession>
<dbReference type="InterPro" id="IPR036101">
    <property type="entry name" value="CarD-like/TRCF_RID_sf"/>
</dbReference>
<reference evidence="2 3" key="1">
    <citation type="submission" date="2018-09" db="EMBL/GenBank/DDBJ databases">
        <title>Murine metabolic-syndrome-specific gut microbial biobank.</title>
        <authorList>
            <person name="Liu C."/>
        </authorList>
    </citation>
    <scope>NUCLEOTIDE SEQUENCE [LARGE SCALE GENOMIC DNA]</scope>
    <source>
        <strain evidence="2 3">0.1xD8-82</strain>
    </source>
</reference>
<dbReference type="Pfam" id="PF02559">
    <property type="entry name" value="CarD_TRCF_RID"/>
    <property type="match status" value="1"/>
</dbReference>
<name>A0A3A9AXZ3_9FIRM</name>
<keyword evidence="3" id="KW-1185">Reference proteome</keyword>
<gene>
    <name evidence="2" type="ORF">D7V94_07125</name>
</gene>
<proteinExistence type="predicted"/>
<organism evidence="2 3">
    <name type="scientific">Parablautia intestinalis</name>
    <dbReference type="NCBI Taxonomy" id="2320100"/>
    <lineage>
        <taxon>Bacteria</taxon>
        <taxon>Bacillati</taxon>
        <taxon>Bacillota</taxon>
        <taxon>Clostridia</taxon>
        <taxon>Lachnospirales</taxon>
        <taxon>Lachnospiraceae</taxon>
        <taxon>Parablautia</taxon>
    </lineage>
</organism>
<comment type="caution">
    <text evidence="2">The sequence shown here is derived from an EMBL/GenBank/DDBJ whole genome shotgun (WGS) entry which is preliminary data.</text>
</comment>
<dbReference type="InterPro" id="IPR042215">
    <property type="entry name" value="CarD-like_C"/>
</dbReference>
<protein>
    <submittedName>
        <fullName evidence="2">CarD family transcriptional regulator</fullName>
    </submittedName>
</protein>
<feature type="domain" description="CarD-like/TRCF RNAP-interacting" evidence="1">
    <location>
        <begin position="1"/>
        <end position="113"/>
    </location>
</feature>
<dbReference type="Gene3D" id="1.20.58.1290">
    <property type="entry name" value="CarD-like, C-terminal domain"/>
    <property type="match status" value="1"/>
</dbReference>
<dbReference type="EMBL" id="RAYQ01000005">
    <property type="protein sequence ID" value="RKI92433.1"/>
    <property type="molecule type" value="Genomic_DNA"/>
</dbReference>
<dbReference type="SMART" id="SM01058">
    <property type="entry name" value="CarD_TRCF"/>
    <property type="match status" value="1"/>
</dbReference>
<evidence type="ECO:0000259" key="1">
    <source>
        <dbReference type="SMART" id="SM01058"/>
    </source>
</evidence>
<dbReference type="Gene3D" id="2.40.10.170">
    <property type="match status" value="1"/>
</dbReference>
<dbReference type="AlphaFoldDB" id="A0A3A9AXZ3"/>
<dbReference type="OrthoDB" id="9786074at2"/>
<sequence>MFQKGEYVTYSNNGICLVQDITTLNISGVDKSRKYYLLKPVFASTSTVYIPVDTAEASLRPAISKEEAQSLIKSIPDIPAIPLTDEKTLEKTYKEYMRSNSCKSWIQLIKTIYLRRENRILKGHKVTALDSRYFSLAETFLYGELAIALDKPKDEVKSYIASCLD</sequence>
<dbReference type="Proteomes" id="UP000280696">
    <property type="component" value="Unassembled WGS sequence"/>
</dbReference>
<evidence type="ECO:0000313" key="2">
    <source>
        <dbReference type="EMBL" id="RKI92433.1"/>
    </source>
</evidence>
<dbReference type="RefSeq" id="WP_120468208.1">
    <property type="nucleotide sequence ID" value="NZ_RAYQ01000005.1"/>
</dbReference>
<dbReference type="InterPro" id="IPR003711">
    <property type="entry name" value="CarD-like/TRCF_RID"/>
</dbReference>